<feature type="transmembrane region" description="Helical" evidence="5">
    <location>
        <begin position="57"/>
        <end position="73"/>
    </location>
</feature>
<evidence type="ECO:0000313" key="7">
    <source>
        <dbReference type="EMBL" id="TWT50786.1"/>
    </source>
</evidence>
<keyword evidence="4 5" id="KW-0472">Membrane</keyword>
<organism evidence="7 8">
    <name type="scientific">Rubripirellula amarantea</name>
    <dbReference type="NCBI Taxonomy" id="2527999"/>
    <lineage>
        <taxon>Bacteria</taxon>
        <taxon>Pseudomonadati</taxon>
        <taxon>Planctomycetota</taxon>
        <taxon>Planctomycetia</taxon>
        <taxon>Pirellulales</taxon>
        <taxon>Pirellulaceae</taxon>
        <taxon>Rubripirellula</taxon>
    </lineage>
</organism>
<evidence type="ECO:0000256" key="2">
    <source>
        <dbReference type="ARBA" id="ARBA00022692"/>
    </source>
</evidence>
<accession>A0A5C5WJ40</accession>
<dbReference type="PANTHER" id="PTHR37422:SF23">
    <property type="entry name" value="TEICHURONIC ACID BIOSYNTHESIS PROTEIN TUAE"/>
    <property type="match status" value="1"/>
</dbReference>
<feature type="transmembrane region" description="Helical" evidence="5">
    <location>
        <begin position="85"/>
        <end position="105"/>
    </location>
</feature>
<feature type="transmembrane region" description="Helical" evidence="5">
    <location>
        <begin position="258"/>
        <end position="278"/>
    </location>
</feature>
<feature type="transmembrane region" description="Helical" evidence="5">
    <location>
        <begin position="188"/>
        <end position="207"/>
    </location>
</feature>
<evidence type="ECO:0000313" key="8">
    <source>
        <dbReference type="Proteomes" id="UP000316598"/>
    </source>
</evidence>
<feature type="transmembrane region" description="Helical" evidence="5">
    <location>
        <begin position="399"/>
        <end position="421"/>
    </location>
</feature>
<evidence type="ECO:0000256" key="1">
    <source>
        <dbReference type="ARBA" id="ARBA00004141"/>
    </source>
</evidence>
<gene>
    <name evidence="7" type="ORF">Pla22_35290</name>
</gene>
<feature type="domain" description="O-antigen ligase-related" evidence="6">
    <location>
        <begin position="222"/>
        <end position="372"/>
    </location>
</feature>
<dbReference type="InterPro" id="IPR007016">
    <property type="entry name" value="O-antigen_ligase-rel_domated"/>
</dbReference>
<feature type="transmembrane region" description="Helical" evidence="5">
    <location>
        <begin position="140"/>
        <end position="168"/>
    </location>
</feature>
<evidence type="ECO:0000256" key="5">
    <source>
        <dbReference type="SAM" id="Phobius"/>
    </source>
</evidence>
<evidence type="ECO:0000256" key="4">
    <source>
        <dbReference type="ARBA" id="ARBA00023136"/>
    </source>
</evidence>
<feature type="transmembrane region" description="Helical" evidence="5">
    <location>
        <begin position="111"/>
        <end position="128"/>
    </location>
</feature>
<feature type="transmembrane region" description="Helical" evidence="5">
    <location>
        <begin position="219"/>
        <end position="252"/>
    </location>
</feature>
<keyword evidence="7" id="KW-0436">Ligase</keyword>
<dbReference type="Pfam" id="PF04932">
    <property type="entry name" value="Wzy_C"/>
    <property type="match status" value="1"/>
</dbReference>
<comment type="subcellular location">
    <subcellularLocation>
        <location evidence="1">Membrane</location>
        <topology evidence="1">Multi-pass membrane protein</topology>
    </subcellularLocation>
</comment>
<evidence type="ECO:0000256" key="3">
    <source>
        <dbReference type="ARBA" id="ARBA00022989"/>
    </source>
</evidence>
<evidence type="ECO:0000259" key="6">
    <source>
        <dbReference type="Pfam" id="PF04932"/>
    </source>
</evidence>
<protein>
    <submittedName>
        <fullName evidence="7">O-Antigen ligase</fullName>
    </submittedName>
</protein>
<dbReference type="GO" id="GO:0016020">
    <property type="term" value="C:membrane"/>
    <property type="evidence" value="ECO:0007669"/>
    <property type="project" value="UniProtKB-SubCell"/>
</dbReference>
<dbReference type="RefSeq" id="WP_146515953.1">
    <property type="nucleotide sequence ID" value="NZ_SJPI01000002.1"/>
</dbReference>
<name>A0A5C5WJ40_9BACT</name>
<dbReference type="AlphaFoldDB" id="A0A5C5WJ40"/>
<dbReference type="Proteomes" id="UP000316598">
    <property type="component" value="Unassembled WGS sequence"/>
</dbReference>
<comment type="caution">
    <text evidence="7">The sequence shown here is derived from an EMBL/GenBank/DDBJ whole genome shotgun (WGS) entry which is preliminary data.</text>
</comment>
<keyword evidence="2 5" id="KW-0812">Transmembrane</keyword>
<keyword evidence="3 5" id="KW-1133">Transmembrane helix</keyword>
<dbReference type="EMBL" id="SJPI01000002">
    <property type="protein sequence ID" value="TWT50786.1"/>
    <property type="molecule type" value="Genomic_DNA"/>
</dbReference>
<sequence length="478" mass="52835">MGLLVALFAIAALPFLVPLVHRGRLIPVSVVMLVTGTVFGPFFFAVDGPIQISLDRLLWAGLVCMTLIQWRLGNLQLPKLNRIDWLMLGFGLLCLIGACRGGPVPTGSSPIARWLFYIAMPLGTYAIARSVRLTVNDVRWVTLGVFWLGMYLAITGLFEIKSMYWAVFPKYINNPEAWEFFGRARGPLLNPIGNGVLMGLALAIAAVEFCRSGRQGKVLYGFASLILLAGVYATLTRSCWIGAIGAIGMMAMLQVPRWTRVLAIASVVLLAGAMSMGLKDSLMELKRDKALSAAEAAKSVELRPLLAVVAWEMFKDHPIIGHGFGHYFEHNGPYHQIRKYGLQLERVRHYQQHNTFLAVVVDSGTLGILIFMSGLLLFYTTGWQLARGLDSNPEMRMLGLLMMSAIVIYAANAMFHDLIIIPMVQMFMMFIAGLAINAREKGVVRKASLQPVYARQPLGRCASGEFLRLRSCDSALRH</sequence>
<proteinExistence type="predicted"/>
<dbReference type="InterPro" id="IPR051533">
    <property type="entry name" value="WaaL-like"/>
</dbReference>
<reference evidence="7 8" key="1">
    <citation type="submission" date="2019-02" db="EMBL/GenBank/DDBJ databases">
        <title>Deep-cultivation of Planctomycetes and their phenomic and genomic characterization uncovers novel biology.</title>
        <authorList>
            <person name="Wiegand S."/>
            <person name="Jogler M."/>
            <person name="Boedeker C."/>
            <person name="Pinto D."/>
            <person name="Vollmers J."/>
            <person name="Rivas-Marin E."/>
            <person name="Kohn T."/>
            <person name="Peeters S.H."/>
            <person name="Heuer A."/>
            <person name="Rast P."/>
            <person name="Oberbeckmann S."/>
            <person name="Bunk B."/>
            <person name="Jeske O."/>
            <person name="Meyerdierks A."/>
            <person name="Storesund J.E."/>
            <person name="Kallscheuer N."/>
            <person name="Luecker S."/>
            <person name="Lage O.M."/>
            <person name="Pohl T."/>
            <person name="Merkel B.J."/>
            <person name="Hornburger P."/>
            <person name="Mueller R.-W."/>
            <person name="Bruemmer F."/>
            <person name="Labrenz M."/>
            <person name="Spormann A.M."/>
            <person name="Op Den Camp H."/>
            <person name="Overmann J."/>
            <person name="Amann R."/>
            <person name="Jetten M.S.M."/>
            <person name="Mascher T."/>
            <person name="Medema M.H."/>
            <person name="Devos D.P."/>
            <person name="Kaster A.-K."/>
            <person name="Ovreas L."/>
            <person name="Rohde M."/>
            <person name="Galperin M.Y."/>
            <person name="Jogler C."/>
        </authorList>
    </citation>
    <scope>NUCLEOTIDE SEQUENCE [LARGE SCALE GENOMIC DNA]</scope>
    <source>
        <strain evidence="7 8">Pla22</strain>
    </source>
</reference>
<dbReference type="PANTHER" id="PTHR37422">
    <property type="entry name" value="TEICHURONIC ACID BIOSYNTHESIS PROTEIN TUAE"/>
    <property type="match status" value="1"/>
</dbReference>
<keyword evidence="8" id="KW-1185">Reference proteome</keyword>
<dbReference type="GO" id="GO:0016874">
    <property type="term" value="F:ligase activity"/>
    <property type="evidence" value="ECO:0007669"/>
    <property type="project" value="UniProtKB-KW"/>
</dbReference>
<feature type="transmembrane region" description="Helical" evidence="5">
    <location>
        <begin position="356"/>
        <end position="379"/>
    </location>
</feature>
<dbReference type="OrthoDB" id="9806320at2"/>